<name>G0MN47_CAEBE</name>
<dbReference type="eggNOG" id="KOG3780">
    <property type="taxonomic scope" value="Eukaryota"/>
</dbReference>
<dbReference type="Proteomes" id="UP000008068">
    <property type="component" value="Unassembled WGS sequence"/>
</dbReference>
<dbReference type="OrthoDB" id="7785529at2759"/>
<dbReference type="HOGENOM" id="CLU_039221_0_0_1"/>
<reference evidence="4" key="1">
    <citation type="submission" date="2011-07" db="EMBL/GenBank/DDBJ databases">
        <authorList>
            <consortium name="Caenorhabditis brenneri Sequencing and Analysis Consortium"/>
            <person name="Wilson R.K."/>
        </authorList>
    </citation>
    <scope>NUCLEOTIDE SEQUENCE [LARGE SCALE GENOMIC DNA]</scope>
    <source>
        <strain evidence="4">PB2801</strain>
    </source>
</reference>
<evidence type="ECO:0000259" key="2">
    <source>
        <dbReference type="SMART" id="SM01017"/>
    </source>
</evidence>
<evidence type="ECO:0000313" key="3">
    <source>
        <dbReference type="EMBL" id="EGT38174.1"/>
    </source>
</evidence>
<dbReference type="Pfam" id="PF02752">
    <property type="entry name" value="Arrestin_C"/>
    <property type="match status" value="1"/>
</dbReference>
<protein>
    <recommendedName>
        <fullName evidence="2">Arrestin C-terminal-like domain-containing protein</fullName>
    </recommendedName>
</protein>
<accession>G0MN47</accession>
<dbReference type="Pfam" id="PF00339">
    <property type="entry name" value="Arrestin_N"/>
    <property type="match status" value="1"/>
</dbReference>
<gene>
    <name evidence="3" type="ORF">CAEBREN_05154</name>
</gene>
<dbReference type="PANTHER" id="PTHR11188:SF7">
    <property type="entry name" value="ARRESTIN C-TERMINAL-LIKE DOMAIN-CONTAINING PROTEIN-RELATED"/>
    <property type="match status" value="1"/>
</dbReference>
<organism evidence="4">
    <name type="scientific">Caenorhabditis brenneri</name>
    <name type="common">Nematode worm</name>
    <dbReference type="NCBI Taxonomy" id="135651"/>
    <lineage>
        <taxon>Eukaryota</taxon>
        <taxon>Metazoa</taxon>
        <taxon>Ecdysozoa</taxon>
        <taxon>Nematoda</taxon>
        <taxon>Chromadorea</taxon>
        <taxon>Rhabditida</taxon>
        <taxon>Rhabditina</taxon>
        <taxon>Rhabditomorpha</taxon>
        <taxon>Rhabditoidea</taxon>
        <taxon>Rhabditidae</taxon>
        <taxon>Peloderinae</taxon>
        <taxon>Caenorhabditis</taxon>
    </lineage>
</organism>
<dbReference type="Gene3D" id="2.60.40.640">
    <property type="match status" value="2"/>
</dbReference>
<sequence>MPSPSPLIVFDHLPNKQFLPGEQVTGYVLIENHEPRCARSVKLSWKGTTGTRGCHRAQDGNSVQQDFRRNVFRREQLLWTSEDGKNQMPVGSHKYIFSYILPNDCPPTLHTSTAVNQYKLKVVIDRPWKFSQQVEKEFLVTNKLANGISTSASKLSWIFKSGIIFNQGPIEVKLHMPTKILRPGQDAQFHITLTNHSTATLRRIELLLFKRLHAHARPQHNPCQGDSCPLNSNDYRTSHRQIGGKVALKLSLAPNTTECYNMLFSIPNELMTPSFSTGLMSLGYYFQLRVKHSWATCSYSTINVYIGGKAEEARPVKFKEREALKNIPPPAYTP</sequence>
<dbReference type="InterPro" id="IPR011022">
    <property type="entry name" value="Arrestin_C-like"/>
</dbReference>
<evidence type="ECO:0000256" key="1">
    <source>
        <dbReference type="ARBA" id="ARBA00005298"/>
    </source>
</evidence>
<feature type="domain" description="Arrestin C-terminal-like" evidence="2">
    <location>
        <begin position="166"/>
        <end position="311"/>
    </location>
</feature>
<dbReference type="STRING" id="135651.G0MN47"/>
<comment type="similarity">
    <text evidence="1">Belongs to the arrestin family.</text>
</comment>
<dbReference type="EMBL" id="GL379803">
    <property type="protein sequence ID" value="EGT38174.1"/>
    <property type="molecule type" value="Genomic_DNA"/>
</dbReference>
<evidence type="ECO:0000313" key="4">
    <source>
        <dbReference type="Proteomes" id="UP000008068"/>
    </source>
</evidence>
<dbReference type="OMA" id="HEPRCAR"/>
<dbReference type="InterPro" id="IPR014756">
    <property type="entry name" value="Ig_E-set"/>
</dbReference>
<dbReference type="GO" id="GO:0015031">
    <property type="term" value="P:protein transport"/>
    <property type="evidence" value="ECO:0007669"/>
    <property type="project" value="TreeGrafter"/>
</dbReference>
<dbReference type="InterPro" id="IPR050357">
    <property type="entry name" value="Arrestin_domain-protein"/>
</dbReference>
<dbReference type="PANTHER" id="PTHR11188">
    <property type="entry name" value="ARRESTIN DOMAIN CONTAINING PROTEIN"/>
    <property type="match status" value="1"/>
</dbReference>
<dbReference type="SMART" id="SM01017">
    <property type="entry name" value="Arrestin_C"/>
    <property type="match status" value="1"/>
</dbReference>
<proteinExistence type="inferred from homology"/>
<dbReference type="GO" id="GO:0005737">
    <property type="term" value="C:cytoplasm"/>
    <property type="evidence" value="ECO:0007669"/>
    <property type="project" value="TreeGrafter"/>
</dbReference>
<dbReference type="SUPFAM" id="SSF81296">
    <property type="entry name" value="E set domains"/>
    <property type="match status" value="2"/>
</dbReference>
<dbReference type="InterPro" id="IPR011021">
    <property type="entry name" value="Arrestin-like_N"/>
</dbReference>
<keyword evidence="4" id="KW-1185">Reference proteome</keyword>
<dbReference type="InParanoid" id="G0MN47"/>
<dbReference type="InterPro" id="IPR014752">
    <property type="entry name" value="Arrestin-like_C"/>
</dbReference>
<dbReference type="AlphaFoldDB" id="G0MN47"/>